<dbReference type="Pfam" id="PF13516">
    <property type="entry name" value="LRR_6"/>
    <property type="match status" value="1"/>
</dbReference>
<dbReference type="SUPFAM" id="SSF81383">
    <property type="entry name" value="F-box domain"/>
    <property type="match status" value="1"/>
</dbReference>
<organism evidence="2 5">
    <name type="scientific">Adineta steineri</name>
    <dbReference type="NCBI Taxonomy" id="433720"/>
    <lineage>
        <taxon>Eukaryota</taxon>
        <taxon>Metazoa</taxon>
        <taxon>Spiralia</taxon>
        <taxon>Gnathifera</taxon>
        <taxon>Rotifera</taxon>
        <taxon>Eurotatoria</taxon>
        <taxon>Bdelloidea</taxon>
        <taxon>Adinetida</taxon>
        <taxon>Adinetidae</taxon>
        <taxon>Adineta</taxon>
    </lineage>
</organism>
<keyword evidence="4" id="KW-1185">Reference proteome</keyword>
<protein>
    <recommendedName>
        <fullName evidence="1">F-box domain-containing protein</fullName>
    </recommendedName>
</protein>
<dbReference type="SUPFAM" id="SSF52047">
    <property type="entry name" value="RNI-like"/>
    <property type="match status" value="1"/>
</dbReference>
<gene>
    <name evidence="2" type="ORF">BJG266_LOCUS9291</name>
    <name evidence="3" type="ORF">QVE165_LOCUS10167</name>
</gene>
<feature type="domain" description="F-box" evidence="1">
    <location>
        <begin position="6"/>
        <end position="53"/>
    </location>
</feature>
<dbReference type="PANTHER" id="PTHR24114:SF2">
    <property type="entry name" value="F-BOX DOMAIN-CONTAINING PROTEIN-RELATED"/>
    <property type="match status" value="1"/>
</dbReference>
<dbReference type="EMBL" id="CAJNOI010000030">
    <property type="protein sequence ID" value="CAF0878465.1"/>
    <property type="molecule type" value="Genomic_DNA"/>
</dbReference>
<evidence type="ECO:0000313" key="5">
    <source>
        <dbReference type="Proteomes" id="UP000663877"/>
    </source>
</evidence>
<proteinExistence type="predicted"/>
<dbReference type="Proteomes" id="UP000663832">
    <property type="component" value="Unassembled WGS sequence"/>
</dbReference>
<dbReference type="Gene3D" id="3.80.10.10">
    <property type="entry name" value="Ribonuclease Inhibitor"/>
    <property type="match status" value="2"/>
</dbReference>
<dbReference type="InterPro" id="IPR036047">
    <property type="entry name" value="F-box-like_dom_sf"/>
</dbReference>
<accession>A0A813Y4P1</accession>
<dbReference type="PANTHER" id="PTHR24114">
    <property type="entry name" value="LEUCINE RICH REPEAT FAMILY PROTEIN"/>
    <property type="match status" value="1"/>
</dbReference>
<dbReference type="InterPro" id="IPR052394">
    <property type="entry name" value="LRR-containing"/>
</dbReference>
<dbReference type="EMBL" id="CAJNOM010000047">
    <property type="protein sequence ID" value="CAF0914010.1"/>
    <property type="molecule type" value="Genomic_DNA"/>
</dbReference>
<dbReference type="InterPro" id="IPR032675">
    <property type="entry name" value="LRR_dom_sf"/>
</dbReference>
<evidence type="ECO:0000313" key="3">
    <source>
        <dbReference type="EMBL" id="CAF0914010.1"/>
    </source>
</evidence>
<dbReference type="AlphaFoldDB" id="A0A813Y4P1"/>
<sequence length="140" mass="15914">MSSNLKLCFLTLPVEIVYHILDHLEVIQILFSMRNVSKRVNAIVDTYHRYQTLNELDLSSETINSNGIKYLASALQYNTTLTSLIINYQQICSPDVQYLAKALYNETSLTKLNLYNNQIGNQGAQYLAIALQHNKVNSSI</sequence>
<dbReference type="OrthoDB" id="120976at2759"/>
<evidence type="ECO:0000259" key="1">
    <source>
        <dbReference type="PROSITE" id="PS50181"/>
    </source>
</evidence>
<dbReference type="PROSITE" id="PS50181">
    <property type="entry name" value="FBOX"/>
    <property type="match status" value="1"/>
</dbReference>
<comment type="caution">
    <text evidence="2">The sequence shown here is derived from an EMBL/GenBank/DDBJ whole genome shotgun (WGS) entry which is preliminary data.</text>
</comment>
<dbReference type="SMART" id="SM00368">
    <property type="entry name" value="LRR_RI"/>
    <property type="match status" value="3"/>
</dbReference>
<dbReference type="InterPro" id="IPR001810">
    <property type="entry name" value="F-box_dom"/>
</dbReference>
<name>A0A813Y4P1_9BILA</name>
<evidence type="ECO:0000313" key="4">
    <source>
        <dbReference type="Proteomes" id="UP000663832"/>
    </source>
</evidence>
<dbReference type="Proteomes" id="UP000663877">
    <property type="component" value="Unassembled WGS sequence"/>
</dbReference>
<reference evidence="2" key="1">
    <citation type="submission" date="2021-02" db="EMBL/GenBank/DDBJ databases">
        <authorList>
            <person name="Nowell W R."/>
        </authorList>
    </citation>
    <scope>NUCLEOTIDE SEQUENCE</scope>
</reference>
<dbReference type="Pfam" id="PF00646">
    <property type="entry name" value="F-box"/>
    <property type="match status" value="1"/>
</dbReference>
<dbReference type="InterPro" id="IPR001611">
    <property type="entry name" value="Leu-rich_rpt"/>
</dbReference>
<dbReference type="CDD" id="cd22150">
    <property type="entry name" value="F-box_CeFBXA-like"/>
    <property type="match status" value="1"/>
</dbReference>
<evidence type="ECO:0000313" key="2">
    <source>
        <dbReference type="EMBL" id="CAF0878465.1"/>
    </source>
</evidence>